<dbReference type="GO" id="GO:0004497">
    <property type="term" value="F:monooxygenase activity"/>
    <property type="evidence" value="ECO:0007669"/>
    <property type="project" value="UniProtKB-KW"/>
</dbReference>
<dbReference type="OrthoDB" id="2789670at2759"/>
<evidence type="ECO:0000256" key="8">
    <source>
        <dbReference type="ARBA" id="ARBA00023033"/>
    </source>
</evidence>
<dbReference type="PROSITE" id="PS00086">
    <property type="entry name" value="CYTOCHROME_P450"/>
    <property type="match status" value="1"/>
</dbReference>
<proteinExistence type="inferred from homology"/>
<keyword evidence="12" id="KW-1185">Reference proteome</keyword>
<dbReference type="EMBL" id="KN831818">
    <property type="protein sequence ID" value="KIM35566.1"/>
    <property type="molecule type" value="Genomic_DNA"/>
</dbReference>
<dbReference type="InterPro" id="IPR001128">
    <property type="entry name" value="Cyt_P450"/>
</dbReference>
<reference evidence="11 12" key="1">
    <citation type="submission" date="2014-04" db="EMBL/GenBank/DDBJ databases">
        <authorList>
            <consortium name="DOE Joint Genome Institute"/>
            <person name="Kuo A."/>
            <person name="Gay G."/>
            <person name="Dore J."/>
            <person name="Kohler A."/>
            <person name="Nagy L.G."/>
            <person name="Floudas D."/>
            <person name="Copeland A."/>
            <person name="Barry K.W."/>
            <person name="Cichocki N."/>
            <person name="Veneault-Fourrey C."/>
            <person name="LaButti K."/>
            <person name="Lindquist E.A."/>
            <person name="Lipzen A."/>
            <person name="Lundell T."/>
            <person name="Morin E."/>
            <person name="Murat C."/>
            <person name="Sun H."/>
            <person name="Tunlid A."/>
            <person name="Henrissat B."/>
            <person name="Grigoriev I.V."/>
            <person name="Hibbett D.S."/>
            <person name="Martin F."/>
            <person name="Nordberg H.P."/>
            <person name="Cantor M.N."/>
            <person name="Hua S.X."/>
        </authorList>
    </citation>
    <scope>NUCLEOTIDE SEQUENCE [LARGE SCALE GENOMIC DNA]</scope>
    <source>
        <strain evidence="12">h7</strain>
    </source>
</reference>
<dbReference type="PANTHER" id="PTHR46300">
    <property type="entry name" value="P450, PUTATIVE (EUROFUNG)-RELATED-RELATED"/>
    <property type="match status" value="1"/>
</dbReference>
<evidence type="ECO:0000256" key="4">
    <source>
        <dbReference type="ARBA" id="ARBA00022617"/>
    </source>
</evidence>
<evidence type="ECO:0000256" key="5">
    <source>
        <dbReference type="ARBA" id="ARBA00022723"/>
    </source>
</evidence>
<feature type="binding site" description="axial binding residue" evidence="9">
    <location>
        <position position="434"/>
    </location>
    <ligand>
        <name>heme</name>
        <dbReference type="ChEBI" id="CHEBI:30413"/>
    </ligand>
    <ligandPart>
        <name>Fe</name>
        <dbReference type="ChEBI" id="CHEBI:18248"/>
    </ligandPart>
</feature>
<dbReference type="Pfam" id="PF00067">
    <property type="entry name" value="p450"/>
    <property type="match status" value="1"/>
</dbReference>
<gene>
    <name evidence="11" type="ORF">M413DRAFT_79273</name>
</gene>
<protein>
    <recommendedName>
        <fullName evidence="13">Cytochrome P450</fullName>
    </recommendedName>
</protein>
<dbReference type="SUPFAM" id="SSF48264">
    <property type="entry name" value="Cytochrome P450"/>
    <property type="match status" value="1"/>
</dbReference>
<comment type="similarity">
    <text evidence="3 10">Belongs to the cytochrome P450 family.</text>
</comment>
<accession>A0A0C3BVZ5</accession>
<dbReference type="PRINTS" id="PR00463">
    <property type="entry name" value="EP450I"/>
</dbReference>
<evidence type="ECO:0000256" key="9">
    <source>
        <dbReference type="PIRSR" id="PIRSR602401-1"/>
    </source>
</evidence>
<evidence type="ECO:0000256" key="1">
    <source>
        <dbReference type="ARBA" id="ARBA00001971"/>
    </source>
</evidence>
<keyword evidence="8 10" id="KW-0503">Monooxygenase</keyword>
<dbReference type="PRINTS" id="PR00385">
    <property type="entry name" value="P450"/>
</dbReference>
<organism evidence="11 12">
    <name type="scientific">Hebeloma cylindrosporum</name>
    <dbReference type="NCBI Taxonomy" id="76867"/>
    <lineage>
        <taxon>Eukaryota</taxon>
        <taxon>Fungi</taxon>
        <taxon>Dikarya</taxon>
        <taxon>Basidiomycota</taxon>
        <taxon>Agaricomycotina</taxon>
        <taxon>Agaricomycetes</taxon>
        <taxon>Agaricomycetidae</taxon>
        <taxon>Agaricales</taxon>
        <taxon>Agaricineae</taxon>
        <taxon>Hymenogastraceae</taxon>
        <taxon>Hebeloma</taxon>
    </lineage>
</organism>
<evidence type="ECO:0000313" key="11">
    <source>
        <dbReference type="EMBL" id="KIM35566.1"/>
    </source>
</evidence>
<dbReference type="InterPro" id="IPR050364">
    <property type="entry name" value="Cytochrome_P450_fung"/>
</dbReference>
<dbReference type="Proteomes" id="UP000053424">
    <property type="component" value="Unassembled WGS sequence"/>
</dbReference>
<dbReference type="AlphaFoldDB" id="A0A0C3BVZ5"/>
<keyword evidence="5 9" id="KW-0479">Metal-binding</keyword>
<sequence length="510" mass="57602">MSLPQLALILGILGALVVYWRNGQRHLPPGPKKLPFIGNLLSMPTTLEWETFAKWGREYDSDIIHANALGTSIVILNSYKVAVDVLDKRSAIYSSRPHFTMLHELSGWGFLFSLLPYGDAWRESRRIFTKHFNSSTHNVINQQRNILYVRRFLGQLLQRPDDFLQHVRTLVGSTTLSMTYSIDVHPYHDPFIAIAEEAVEAGAELLIAGAFLVDIIPILKYVPEWFPGANFQRKGAIMRAHSDKIRNATFEATKNLMKNDDYEPSFVSEALRENDDSLNQGHELVKDIAAQVYMAGADTTASALGTFFLAMVCYPEVQKKAQKELDEVLNGRLPEHDDIASLPYLSALVKEIYRWKPVTPLGVPHLTISDDLYNGYHIPANSIVIPNQWAMSNDERDYPQPSEFRPERFLKDGKLDRSVRDPMDIAFGFGRRVCAGRHLAHSTVTLAAASVLSTFDLLRKRDENDLEIHPKREYTPAAISQPLPFPCLIKPRSNYTAELVRSSSGLDVVE</sequence>
<keyword evidence="7 9" id="KW-0408">Iron</keyword>
<comment type="pathway">
    <text evidence="2">Secondary metabolite biosynthesis.</text>
</comment>
<evidence type="ECO:0000256" key="6">
    <source>
        <dbReference type="ARBA" id="ARBA00023002"/>
    </source>
</evidence>
<dbReference type="HOGENOM" id="CLU_001570_2_3_1"/>
<dbReference type="Gene3D" id="1.10.630.10">
    <property type="entry name" value="Cytochrome P450"/>
    <property type="match status" value="1"/>
</dbReference>
<dbReference type="GO" id="GO:0020037">
    <property type="term" value="F:heme binding"/>
    <property type="evidence" value="ECO:0007669"/>
    <property type="project" value="InterPro"/>
</dbReference>
<dbReference type="InterPro" id="IPR017972">
    <property type="entry name" value="Cyt_P450_CS"/>
</dbReference>
<evidence type="ECO:0000256" key="2">
    <source>
        <dbReference type="ARBA" id="ARBA00005179"/>
    </source>
</evidence>
<evidence type="ECO:0000256" key="10">
    <source>
        <dbReference type="RuleBase" id="RU000461"/>
    </source>
</evidence>
<name>A0A0C3BVZ5_HEBCY</name>
<comment type="cofactor">
    <cofactor evidence="1 9">
        <name>heme</name>
        <dbReference type="ChEBI" id="CHEBI:30413"/>
    </cofactor>
</comment>
<dbReference type="STRING" id="686832.A0A0C3BVZ5"/>
<dbReference type="GO" id="GO:0016705">
    <property type="term" value="F:oxidoreductase activity, acting on paired donors, with incorporation or reduction of molecular oxygen"/>
    <property type="evidence" value="ECO:0007669"/>
    <property type="project" value="InterPro"/>
</dbReference>
<evidence type="ECO:0000256" key="7">
    <source>
        <dbReference type="ARBA" id="ARBA00023004"/>
    </source>
</evidence>
<dbReference type="CDD" id="cd11065">
    <property type="entry name" value="CYP64-like"/>
    <property type="match status" value="1"/>
</dbReference>
<dbReference type="InterPro" id="IPR002401">
    <property type="entry name" value="Cyt_P450_E_grp-I"/>
</dbReference>
<dbReference type="InterPro" id="IPR036396">
    <property type="entry name" value="Cyt_P450_sf"/>
</dbReference>
<evidence type="ECO:0000313" key="12">
    <source>
        <dbReference type="Proteomes" id="UP000053424"/>
    </source>
</evidence>
<evidence type="ECO:0000256" key="3">
    <source>
        <dbReference type="ARBA" id="ARBA00010617"/>
    </source>
</evidence>
<keyword evidence="6 10" id="KW-0560">Oxidoreductase</keyword>
<evidence type="ECO:0008006" key="13">
    <source>
        <dbReference type="Google" id="ProtNLM"/>
    </source>
</evidence>
<dbReference type="PANTHER" id="PTHR46300:SF7">
    <property type="entry name" value="P450, PUTATIVE (EUROFUNG)-RELATED"/>
    <property type="match status" value="1"/>
</dbReference>
<dbReference type="GO" id="GO:0005506">
    <property type="term" value="F:iron ion binding"/>
    <property type="evidence" value="ECO:0007669"/>
    <property type="project" value="InterPro"/>
</dbReference>
<keyword evidence="4 9" id="KW-0349">Heme</keyword>
<reference evidence="12" key="2">
    <citation type="submission" date="2015-01" db="EMBL/GenBank/DDBJ databases">
        <title>Evolutionary Origins and Diversification of the Mycorrhizal Mutualists.</title>
        <authorList>
            <consortium name="DOE Joint Genome Institute"/>
            <consortium name="Mycorrhizal Genomics Consortium"/>
            <person name="Kohler A."/>
            <person name="Kuo A."/>
            <person name="Nagy L.G."/>
            <person name="Floudas D."/>
            <person name="Copeland A."/>
            <person name="Barry K.W."/>
            <person name="Cichocki N."/>
            <person name="Veneault-Fourrey C."/>
            <person name="LaButti K."/>
            <person name="Lindquist E.A."/>
            <person name="Lipzen A."/>
            <person name="Lundell T."/>
            <person name="Morin E."/>
            <person name="Murat C."/>
            <person name="Riley R."/>
            <person name="Ohm R."/>
            <person name="Sun H."/>
            <person name="Tunlid A."/>
            <person name="Henrissat B."/>
            <person name="Grigoriev I.V."/>
            <person name="Hibbett D.S."/>
            <person name="Martin F."/>
        </authorList>
    </citation>
    <scope>NUCLEOTIDE SEQUENCE [LARGE SCALE GENOMIC DNA]</scope>
    <source>
        <strain evidence="12">h7</strain>
    </source>
</reference>